<sequence>MKLLIVLENVVMDGVKRAATVLGNNLSHQMEVVFYSLEDVQPYYTLEAPLVAAKRPAPGNVLNYYGADPYEKYADQIDDLCEYLAVEKYTSVILPAGLLTSFAPIIKDRLPNIRVIAWMHNNFQTYMEQYYKLMQTEFKAGLAAADTVVVLTDSDLQHYQQFNPNTVKIYNPLTLTSNRRADLNSHLIAFTGRIAIQHKGIDYLLEAAQYLPADWKIAIAGSGMPADMAIFKQLIAKFDVADKIIYRGALKDQQLQRHYETASIFVSTSRWEGMPLVMGEAMAFGLPIIAMENTGSAEYLQQNSYGIMTKAQDVKDFVRVLRRFTSSRFLRRYYAERSLERISHFTPETITAQWMPLIKETNQELV</sequence>
<evidence type="ECO:0000259" key="1">
    <source>
        <dbReference type="Pfam" id="PF00534"/>
    </source>
</evidence>
<gene>
    <name evidence="2" type="ORF">FC89_GL000803</name>
</gene>
<dbReference type="InterPro" id="IPR001296">
    <property type="entry name" value="Glyco_trans_1"/>
</dbReference>
<dbReference type="GeneID" id="98318836"/>
<keyword evidence="3" id="KW-1185">Reference proteome</keyword>
<proteinExistence type="predicted"/>
<dbReference type="SUPFAM" id="SSF53756">
    <property type="entry name" value="UDP-Glycosyltransferase/glycogen phosphorylase"/>
    <property type="match status" value="1"/>
</dbReference>
<dbReference type="AlphaFoldDB" id="A0A0R1VSR5"/>
<dbReference type="OrthoDB" id="9787617at2"/>
<name>A0A0R1VSR5_9LACO</name>
<protein>
    <submittedName>
        <fullName evidence="2">Glycosyl transferase, group 1</fullName>
    </submittedName>
</protein>
<dbReference type="RefSeq" id="WP_057871570.1">
    <property type="nucleotide sequence ID" value="NZ_AZGB01000016.1"/>
</dbReference>
<dbReference type="EMBL" id="AZGB01000016">
    <property type="protein sequence ID" value="KRM05939.1"/>
    <property type="molecule type" value="Genomic_DNA"/>
</dbReference>
<comment type="caution">
    <text evidence="2">The sequence shown here is derived from an EMBL/GenBank/DDBJ whole genome shotgun (WGS) entry which is preliminary data.</text>
</comment>
<dbReference type="Gene3D" id="3.40.50.2000">
    <property type="entry name" value="Glycogen Phosphorylase B"/>
    <property type="match status" value="2"/>
</dbReference>
<feature type="domain" description="Glycosyl transferase family 1" evidence="1">
    <location>
        <begin position="183"/>
        <end position="338"/>
    </location>
</feature>
<dbReference type="PANTHER" id="PTHR45947">
    <property type="entry name" value="SULFOQUINOVOSYL TRANSFERASE SQD2"/>
    <property type="match status" value="1"/>
</dbReference>
<organism evidence="2 3">
    <name type="scientific">Liquorilactobacillus ghanensis DSM 18630</name>
    <dbReference type="NCBI Taxonomy" id="1423750"/>
    <lineage>
        <taxon>Bacteria</taxon>
        <taxon>Bacillati</taxon>
        <taxon>Bacillota</taxon>
        <taxon>Bacilli</taxon>
        <taxon>Lactobacillales</taxon>
        <taxon>Lactobacillaceae</taxon>
        <taxon>Liquorilactobacillus</taxon>
    </lineage>
</organism>
<dbReference type="Proteomes" id="UP000051451">
    <property type="component" value="Unassembled WGS sequence"/>
</dbReference>
<keyword evidence="2" id="KW-0808">Transferase</keyword>
<evidence type="ECO:0000313" key="2">
    <source>
        <dbReference type="EMBL" id="KRM05939.1"/>
    </source>
</evidence>
<dbReference type="Pfam" id="PF00534">
    <property type="entry name" value="Glycos_transf_1"/>
    <property type="match status" value="1"/>
</dbReference>
<dbReference type="PANTHER" id="PTHR45947:SF3">
    <property type="entry name" value="SULFOQUINOVOSYL TRANSFERASE SQD2"/>
    <property type="match status" value="1"/>
</dbReference>
<accession>A0A0R1VSR5</accession>
<dbReference type="InterPro" id="IPR050194">
    <property type="entry name" value="Glycosyltransferase_grp1"/>
</dbReference>
<dbReference type="GO" id="GO:0016757">
    <property type="term" value="F:glycosyltransferase activity"/>
    <property type="evidence" value="ECO:0007669"/>
    <property type="project" value="TreeGrafter"/>
</dbReference>
<evidence type="ECO:0000313" key="3">
    <source>
        <dbReference type="Proteomes" id="UP000051451"/>
    </source>
</evidence>
<dbReference type="STRING" id="1423750.FC89_GL000803"/>
<dbReference type="PATRIC" id="fig|1423750.3.peg.826"/>
<reference evidence="2 3" key="1">
    <citation type="journal article" date="2015" name="Genome Announc.">
        <title>Expanding the biotechnology potential of lactobacilli through comparative genomics of 213 strains and associated genera.</title>
        <authorList>
            <person name="Sun Z."/>
            <person name="Harris H.M."/>
            <person name="McCann A."/>
            <person name="Guo C."/>
            <person name="Argimon S."/>
            <person name="Zhang W."/>
            <person name="Yang X."/>
            <person name="Jeffery I.B."/>
            <person name="Cooney J.C."/>
            <person name="Kagawa T.F."/>
            <person name="Liu W."/>
            <person name="Song Y."/>
            <person name="Salvetti E."/>
            <person name="Wrobel A."/>
            <person name="Rasinkangas P."/>
            <person name="Parkhill J."/>
            <person name="Rea M.C."/>
            <person name="O'Sullivan O."/>
            <person name="Ritari J."/>
            <person name="Douillard F.P."/>
            <person name="Paul Ross R."/>
            <person name="Yang R."/>
            <person name="Briner A.E."/>
            <person name="Felis G.E."/>
            <person name="de Vos W.M."/>
            <person name="Barrangou R."/>
            <person name="Klaenhammer T.R."/>
            <person name="Caufield P.W."/>
            <person name="Cui Y."/>
            <person name="Zhang H."/>
            <person name="O'Toole P.W."/>
        </authorList>
    </citation>
    <scope>NUCLEOTIDE SEQUENCE [LARGE SCALE GENOMIC DNA]</scope>
    <source>
        <strain evidence="2 3">DSM 18630</strain>
    </source>
</reference>